<keyword evidence="3" id="KW-1185">Reference proteome</keyword>
<feature type="region of interest" description="Disordered" evidence="1">
    <location>
        <begin position="179"/>
        <end position="207"/>
    </location>
</feature>
<reference evidence="2 3" key="1">
    <citation type="journal article" date="2022" name="Nat. Plants">
        <title>Genomes of leafy and leafless Platanthera orchids illuminate the evolution of mycoheterotrophy.</title>
        <authorList>
            <person name="Li M.H."/>
            <person name="Liu K.W."/>
            <person name="Li Z."/>
            <person name="Lu H.C."/>
            <person name="Ye Q.L."/>
            <person name="Zhang D."/>
            <person name="Wang J.Y."/>
            <person name="Li Y.F."/>
            <person name="Zhong Z.M."/>
            <person name="Liu X."/>
            <person name="Yu X."/>
            <person name="Liu D.K."/>
            <person name="Tu X.D."/>
            <person name="Liu B."/>
            <person name="Hao Y."/>
            <person name="Liao X.Y."/>
            <person name="Jiang Y.T."/>
            <person name="Sun W.H."/>
            <person name="Chen J."/>
            <person name="Chen Y.Q."/>
            <person name="Ai Y."/>
            <person name="Zhai J.W."/>
            <person name="Wu S.S."/>
            <person name="Zhou Z."/>
            <person name="Hsiao Y.Y."/>
            <person name="Wu W.L."/>
            <person name="Chen Y.Y."/>
            <person name="Lin Y.F."/>
            <person name="Hsu J.L."/>
            <person name="Li C.Y."/>
            <person name="Wang Z.W."/>
            <person name="Zhao X."/>
            <person name="Zhong W.Y."/>
            <person name="Ma X.K."/>
            <person name="Ma L."/>
            <person name="Huang J."/>
            <person name="Chen G.Z."/>
            <person name="Huang M.Z."/>
            <person name="Huang L."/>
            <person name="Peng D.H."/>
            <person name="Luo Y.B."/>
            <person name="Zou S.Q."/>
            <person name="Chen S.P."/>
            <person name="Lan S."/>
            <person name="Tsai W.C."/>
            <person name="Van de Peer Y."/>
            <person name="Liu Z.J."/>
        </authorList>
    </citation>
    <scope>NUCLEOTIDE SEQUENCE [LARGE SCALE GENOMIC DNA]</scope>
    <source>
        <strain evidence="2">Lor288</strain>
    </source>
</reference>
<sequence length="285" mass="29890">MHTTPVPAALPIPTLSSEQGLRAAKVSLSHDTVKAGVLSRRVRGLAVPCQVIVCRSGVDFAYVLRGMRVTGTGLRWSAAREFERGHDNLSHGKSGGKTESGTAMPWQNGHAMADGARDGRSGEEGDDRGDPAPSAPLTISTASPVVASSPSIASSRTFFVGRFAALPVEFEQGADLHPRRAVPARHSHSDAGVNPAYHRRDSSTTSNFDSFSNLTCRVRVPSAKRTIVATAGWAKPATTNVVRPMTNVATAGWAKPAPARRAKPAAAGRVLSCGAREAPCALSII</sequence>
<organism evidence="2 3">
    <name type="scientific">Platanthera guangdongensis</name>
    <dbReference type="NCBI Taxonomy" id="2320717"/>
    <lineage>
        <taxon>Eukaryota</taxon>
        <taxon>Viridiplantae</taxon>
        <taxon>Streptophyta</taxon>
        <taxon>Embryophyta</taxon>
        <taxon>Tracheophyta</taxon>
        <taxon>Spermatophyta</taxon>
        <taxon>Magnoliopsida</taxon>
        <taxon>Liliopsida</taxon>
        <taxon>Asparagales</taxon>
        <taxon>Orchidaceae</taxon>
        <taxon>Orchidoideae</taxon>
        <taxon>Orchideae</taxon>
        <taxon>Orchidinae</taxon>
        <taxon>Platanthera</taxon>
    </lineage>
</organism>
<evidence type="ECO:0000313" key="2">
    <source>
        <dbReference type="EMBL" id="KAK8950083.1"/>
    </source>
</evidence>
<evidence type="ECO:0000256" key="1">
    <source>
        <dbReference type="SAM" id="MobiDB-lite"/>
    </source>
</evidence>
<evidence type="ECO:0000313" key="3">
    <source>
        <dbReference type="Proteomes" id="UP001412067"/>
    </source>
</evidence>
<name>A0ABR2LU44_9ASPA</name>
<dbReference type="EMBL" id="JBBWWR010000015">
    <property type="protein sequence ID" value="KAK8950083.1"/>
    <property type="molecule type" value="Genomic_DNA"/>
</dbReference>
<proteinExistence type="predicted"/>
<accession>A0ABR2LU44</accession>
<feature type="region of interest" description="Disordered" evidence="1">
    <location>
        <begin position="86"/>
        <end position="140"/>
    </location>
</feature>
<protein>
    <submittedName>
        <fullName evidence="2">Uncharacterized protein</fullName>
    </submittedName>
</protein>
<comment type="caution">
    <text evidence="2">The sequence shown here is derived from an EMBL/GenBank/DDBJ whole genome shotgun (WGS) entry which is preliminary data.</text>
</comment>
<gene>
    <name evidence="2" type="ORF">KSP40_PGU015508</name>
</gene>
<dbReference type="Proteomes" id="UP001412067">
    <property type="component" value="Unassembled WGS sequence"/>
</dbReference>